<accession>A0ABW3RT03</accession>
<proteinExistence type="predicted"/>
<dbReference type="RefSeq" id="WP_379316747.1">
    <property type="nucleotide sequence ID" value="NZ_JBHTLM010000002.1"/>
</dbReference>
<gene>
    <name evidence="3" type="ORF">ACFQ3W_03745</name>
</gene>
<feature type="domain" description="PucR C-terminal helix-turn-helix" evidence="2">
    <location>
        <begin position="481"/>
        <end position="539"/>
    </location>
</feature>
<dbReference type="Pfam" id="PF07905">
    <property type="entry name" value="PucR"/>
    <property type="match status" value="1"/>
</dbReference>
<dbReference type="PANTHER" id="PTHR33744:SF1">
    <property type="entry name" value="DNA-BINDING TRANSCRIPTIONAL ACTIVATOR ADER"/>
    <property type="match status" value="1"/>
</dbReference>
<organism evidence="3 4">
    <name type="scientific">Paenibacillus puldeungensis</name>
    <dbReference type="NCBI Taxonomy" id="696536"/>
    <lineage>
        <taxon>Bacteria</taxon>
        <taxon>Bacillati</taxon>
        <taxon>Bacillota</taxon>
        <taxon>Bacilli</taxon>
        <taxon>Bacillales</taxon>
        <taxon>Paenibacillaceae</taxon>
        <taxon>Paenibacillus</taxon>
    </lineage>
</organism>
<evidence type="ECO:0000259" key="2">
    <source>
        <dbReference type="Pfam" id="PF13556"/>
    </source>
</evidence>
<dbReference type="InterPro" id="IPR051448">
    <property type="entry name" value="CdaR-like_regulators"/>
</dbReference>
<keyword evidence="4" id="KW-1185">Reference proteome</keyword>
<reference evidence="4" key="1">
    <citation type="journal article" date="2019" name="Int. J. Syst. Evol. Microbiol.">
        <title>The Global Catalogue of Microorganisms (GCM) 10K type strain sequencing project: providing services to taxonomists for standard genome sequencing and annotation.</title>
        <authorList>
            <consortium name="The Broad Institute Genomics Platform"/>
            <consortium name="The Broad Institute Genome Sequencing Center for Infectious Disease"/>
            <person name="Wu L."/>
            <person name="Ma J."/>
        </authorList>
    </citation>
    <scope>NUCLEOTIDE SEQUENCE [LARGE SCALE GENOMIC DNA]</scope>
    <source>
        <strain evidence="4">CCUG 59189</strain>
    </source>
</reference>
<protein>
    <submittedName>
        <fullName evidence="3">PucR family transcriptional regulator</fullName>
    </submittedName>
</protein>
<dbReference type="PANTHER" id="PTHR33744">
    <property type="entry name" value="CARBOHYDRATE DIACID REGULATOR"/>
    <property type="match status" value="1"/>
</dbReference>
<dbReference type="InterPro" id="IPR042070">
    <property type="entry name" value="PucR_C-HTH_sf"/>
</dbReference>
<dbReference type="InterPro" id="IPR025736">
    <property type="entry name" value="PucR_C-HTH_dom"/>
</dbReference>
<dbReference type="InterPro" id="IPR012914">
    <property type="entry name" value="PucR_dom"/>
</dbReference>
<feature type="domain" description="Purine catabolism PurC-like" evidence="1">
    <location>
        <begin position="7"/>
        <end position="121"/>
    </location>
</feature>
<comment type="caution">
    <text evidence="3">The sequence shown here is derived from an EMBL/GenBank/DDBJ whole genome shotgun (WGS) entry which is preliminary data.</text>
</comment>
<dbReference type="Gene3D" id="1.10.10.2840">
    <property type="entry name" value="PucR C-terminal helix-turn-helix domain"/>
    <property type="match status" value="1"/>
</dbReference>
<evidence type="ECO:0000313" key="3">
    <source>
        <dbReference type="EMBL" id="MFD1175412.1"/>
    </source>
</evidence>
<name>A0ABW3RT03_9BACL</name>
<evidence type="ECO:0000313" key="4">
    <source>
        <dbReference type="Proteomes" id="UP001597262"/>
    </source>
</evidence>
<dbReference type="EMBL" id="JBHTLM010000002">
    <property type="protein sequence ID" value="MFD1175412.1"/>
    <property type="molecule type" value="Genomic_DNA"/>
</dbReference>
<sequence>MISVRDALSIEQLKEAQLKAGSSGLDREITTVTIMDIPEIVDWLNGGELVIAGVLFEQCFSRKLVDALMGKGIAGIVTKDKFTRMIPQELFEYCDEVGFPVILAPAYCNWGQIMNPILKHIVRKPYLMIEEGQKIHFTLMRAMLDGVSLSEICTKMHESTGLSHAIMDNDLYLIGFSSNFDWKEYTRNITQDLLQYSEIHFQTLDDNSIIPIYSYTSKSLRSLHLKLLFYPVSLEHTKYGYVVLALDESISELPPTEIVKIQQLGLIVALHSTKLIEISNATRRFNGLLMDQLLQESNLTQARAEALLAPTGKKIHRKYYVVQFLYEEFGNIDSFVQQNSRLGQFHEMAERQISNSNHILVFEKSNSQILLIPYPTENLAVLLSQLRNIFLTTTNLSRVYIGVSDSTPLHEIKKAFVQAERTANYLLSIKSNQLFCYYSSLGVLKFFMDNEGKLDAHFLRSFYGTYITPLMEHDQKYHTQLLETIELYLANNCSKTTTEKQLFIHKNTLRARLTAISKVLHCDVNSTEDLFNIKLALKLRHFFEYTDRH</sequence>
<dbReference type="Pfam" id="PF13556">
    <property type="entry name" value="HTH_30"/>
    <property type="match status" value="1"/>
</dbReference>
<dbReference type="Proteomes" id="UP001597262">
    <property type="component" value="Unassembled WGS sequence"/>
</dbReference>
<evidence type="ECO:0000259" key="1">
    <source>
        <dbReference type="Pfam" id="PF07905"/>
    </source>
</evidence>